<evidence type="ECO:0000256" key="3">
    <source>
        <dbReference type="ARBA" id="ARBA00010617"/>
    </source>
</evidence>
<dbReference type="GO" id="GO:0016705">
    <property type="term" value="F:oxidoreductase activity, acting on paired donors, with incorporation or reduction of molecular oxygen"/>
    <property type="evidence" value="ECO:0007669"/>
    <property type="project" value="InterPro"/>
</dbReference>
<dbReference type="GO" id="GO:0016020">
    <property type="term" value="C:membrane"/>
    <property type="evidence" value="ECO:0007669"/>
    <property type="project" value="UniProtKB-SubCell"/>
</dbReference>
<dbReference type="GO" id="GO:0005506">
    <property type="term" value="F:iron ion binding"/>
    <property type="evidence" value="ECO:0007669"/>
    <property type="project" value="InterPro"/>
</dbReference>
<dbReference type="InterPro" id="IPR052306">
    <property type="entry name" value="CYP450_71D"/>
</dbReference>
<accession>A0AAV0Q5U4</accession>
<keyword evidence="4 12" id="KW-0349">Heme</keyword>
<dbReference type="InterPro" id="IPR036396">
    <property type="entry name" value="Cyt_P450_sf"/>
</dbReference>
<dbReference type="PRINTS" id="PR00463">
    <property type="entry name" value="EP450I"/>
</dbReference>
<comment type="similarity">
    <text evidence="3 13">Belongs to the cytochrome P450 family.</text>
</comment>
<evidence type="ECO:0008006" key="16">
    <source>
        <dbReference type="Google" id="ProtNLM"/>
    </source>
</evidence>
<gene>
    <name evidence="14" type="ORF">LITE_LOCUS41671</name>
</gene>
<protein>
    <recommendedName>
        <fullName evidence="16">Cytochrome P450</fullName>
    </recommendedName>
</protein>
<dbReference type="GO" id="GO:0004497">
    <property type="term" value="F:monooxygenase activity"/>
    <property type="evidence" value="ECO:0007669"/>
    <property type="project" value="UniProtKB-KW"/>
</dbReference>
<dbReference type="PANTHER" id="PTHR47953">
    <property type="entry name" value="OS08G0105600 PROTEIN"/>
    <property type="match status" value="1"/>
</dbReference>
<name>A0AAV0Q5U4_9ROSI</name>
<evidence type="ECO:0000313" key="14">
    <source>
        <dbReference type="EMBL" id="CAI0540409.1"/>
    </source>
</evidence>
<keyword evidence="8 13" id="KW-0560">Oxidoreductase</keyword>
<keyword evidence="6 12" id="KW-0479">Metal-binding</keyword>
<dbReference type="CDD" id="cd11072">
    <property type="entry name" value="CYP71-like"/>
    <property type="match status" value="1"/>
</dbReference>
<evidence type="ECO:0000256" key="12">
    <source>
        <dbReference type="PIRSR" id="PIRSR602401-1"/>
    </source>
</evidence>
<keyword evidence="7" id="KW-1133">Transmembrane helix</keyword>
<evidence type="ECO:0000256" key="2">
    <source>
        <dbReference type="ARBA" id="ARBA00004167"/>
    </source>
</evidence>
<reference evidence="14" key="1">
    <citation type="submission" date="2022-08" db="EMBL/GenBank/DDBJ databases">
        <authorList>
            <person name="Gutierrez-Valencia J."/>
        </authorList>
    </citation>
    <scope>NUCLEOTIDE SEQUENCE</scope>
</reference>
<evidence type="ECO:0000256" key="5">
    <source>
        <dbReference type="ARBA" id="ARBA00022692"/>
    </source>
</evidence>
<evidence type="ECO:0000256" key="4">
    <source>
        <dbReference type="ARBA" id="ARBA00022617"/>
    </source>
</evidence>
<evidence type="ECO:0000256" key="1">
    <source>
        <dbReference type="ARBA" id="ARBA00001971"/>
    </source>
</evidence>
<evidence type="ECO:0000256" key="6">
    <source>
        <dbReference type="ARBA" id="ARBA00022723"/>
    </source>
</evidence>
<comment type="caution">
    <text evidence="14">The sequence shown here is derived from an EMBL/GenBank/DDBJ whole genome shotgun (WGS) entry which is preliminary data.</text>
</comment>
<keyword evidence="10 13" id="KW-0503">Monooxygenase</keyword>
<keyword evidence="9 12" id="KW-0408">Iron</keyword>
<dbReference type="AlphaFoldDB" id="A0AAV0Q5U4"/>
<dbReference type="GO" id="GO:0020037">
    <property type="term" value="F:heme binding"/>
    <property type="evidence" value="ECO:0007669"/>
    <property type="project" value="InterPro"/>
</dbReference>
<sequence>MFSGGLAPHIRLRELAQRYGPVMSLQLGEVANVIISSPEAAKLVLKTHDLVFATRPSLLVGSIIFYGCKDIGFAPYGDYWRQMRKICTVELLSARRVSSFRSIREQEVSTLVSRIRVAATACGEEGVDLSDMLFSMTSNITYSQVLGCIETEDIVDILLSIQRTEDLPFPLTTDGIKAVILDVFTGGMDTSASTTEWTMSQLVQNPNVLRLAQEEVRRVFGDKGNVSEDRLHELTYLDAVIKESLLPRETRETVEINGFVIPAKTRVLVNVWAIGRDPSYWTDPEKFYPERFLNSSIDYKGAHFEYIPFGAGRRICPGMLFGLANVQLGLANLLFHFDWKIPIGLQHLDLTKQFGLSISSKQLLRLIPIAASN</sequence>
<evidence type="ECO:0000256" key="8">
    <source>
        <dbReference type="ARBA" id="ARBA00023002"/>
    </source>
</evidence>
<comment type="cofactor">
    <cofactor evidence="1 12">
        <name>heme</name>
        <dbReference type="ChEBI" id="CHEBI:30413"/>
    </cofactor>
</comment>
<evidence type="ECO:0000256" key="13">
    <source>
        <dbReference type="RuleBase" id="RU000461"/>
    </source>
</evidence>
<proteinExistence type="inferred from homology"/>
<dbReference type="PRINTS" id="PR00385">
    <property type="entry name" value="P450"/>
</dbReference>
<dbReference type="InterPro" id="IPR002401">
    <property type="entry name" value="Cyt_P450_E_grp-I"/>
</dbReference>
<evidence type="ECO:0000256" key="7">
    <source>
        <dbReference type="ARBA" id="ARBA00022989"/>
    </source>
</evidence>
<organism evidence="14 15">
    <name type="scientific">Linum tenue</name>
    <dbReference type="NCBI Taxonomy" id="586396"/>
    <lineage>
        <taxon>Eukaryota</taxon>
        <taxon>Viridiplantae</taxon>
        <taxon>Streptophyta</taxon>
        <taxon>Embryophyta</taxon>
        <taxon>Tracheophyta</taxon>
        <taxon>Spermatophyta</taxon>
        <taxon>Magnoliopsida</taxon>
        <taxon>eudicotyledons</taxon>
        <taxon>Gunneridae</taxon>
        <taxon>Pentapetalae</taxon>
        <taxon>rosids</taxon>
        <taxon>fabids</taxon>
        <taxon>Malpighiales</taxon>
        <taxon>Linaceae</taxon>
        <taxon>Linum</taxon>
    </lineage>
</organism>
<evidence type="ECO:0000256" key="10">
    <source>
        <dbReference type="ARBA" id="ARBA00023033"/>
    </source>
</evidence>
<keyword evidence="5" id="KW-0812">Transmembrane</keyword>
<feature type="binding site" description="axial binding residue" evidence="12">
    <location>
        <position position="316"/>
    </location>
    <ligand>
        <name>heme</name>
        <dbReference type="ChEBI" id="CHEBI:30413"/>
    </ligand>
    <ligandPart>
        <name>Fe</name>
        <dbReference type="ChEBI" id="CHEBI:18248"/>
    </ligandPart>
</feature>
<dbReference type="Pfam" id="PF00067">
    <property type="entry name" value="p450"/>
    <property type="match status" value="2"/>
</dbReference>
<dbReference type="Gene3D" id="1.10.630.10">
    <property type="entry name" value="Cytochrome P450"/>
    <property type="match status" value="2"/>
</dbReference>
<dbReference type="PANTHER" id="PTHR47953:SF19">
    <property type="entry name" value="OS06G0641600 PROTEIN"/>
    <property type="match status" value="1"/>
</dbReference>
<comment type="subcellular location">
    <subcellularLocation>
        <location evidence="2">Membrane</location>
        <topology evidence="2">Single-pass membrane protein</topology>
    </subcellularLocation>
</comment>
<dbReference type="Proteomes" id="UP001154282">
    <property type="component" value="Unassembled WGS sequence"/>
</dbReference>
<dbReference type="InterPro" id="IPR001128">
    <property type="entry name" value="Cyt_P450"/>
</dbReference>
<dbReference type="PROSITE" id="PS00086">
    <property type="entry name" value="CYTOCHROME_P450"/>
    <property type="match status" value="1"/>
</dbReference>
<keyword evidence="11" id="KW-0472">Membrane</keyword>
<evidence type="ECO:0000256" key="9">
    <source>
        <dbReference type="ARBA" id="ARBA00023004"/>
    </source>
</evidence>
<dbReference type="InterPro" id="IPR017972">
    <property type="entry name" value="Cyt_P450_CS"/>
</dbReference>
<dbReference type="EMBL" id="CAMGYJ010000009">
    <property type="protein sequence ID" value="CAI0540409.1"/>
    <property type="molecule type" value="Genomic_DNA"/>
</dbReference>
<dbReference type="SUPFAM" id="SSF48264">
    <property type="entry name" value="Cytochrome P450"/>
    <property type="match status" value="1"/>
</dbReference>
<keyword evidence="15" id="KW-1185">Reference proteome</keyword>
<evidence type="ECO:0000313" key="15">
    <source>
        <dbReference type="Proteomes" id="UP001154282"/>
    </source>
</evidence>
<evidence type="ECO:0000256" key="11">
    <source>
        <dbReference type="ARBA" id="ARBA00023136"/>
    </source>
</evidence>